<keyword evidence="2 9" id="KW-0732">Signal</keyword>
<dbReference type="Gene3D" id="1.10.238.10">
    <property type="entry name" value="EF-hand"/>
    <property type="match status" value="1"/>
</dbReference>
<name>A0AAV2R282_MEGNR</name>
<evidence type="ECO:0000259" key="10">
    <source>
        <dbReference type="PROSITE" id="PS50222"/>
    </source>
</evidence>
<evidence type="ECO:0000256" key="8">
    <source>
        <dbReference type="SAM" id="MobiDB-lite"/>
    </source>
</evidence>
<dbReference type="PROSITE" id="PS50222">
    <property type="entry name" value="EF_HAND_2"/>
    <property type="match status" value="1"/>
</dbReference>
<feature type="compositionally biased region" description="Pro residues" evidence="8">
    <location>
        <begin position="301"/>
        <end position="316"/>
    </location>
</feature>
<dbReference type="InterPro" id="IPR028146">
    <property type="entry name" value="PRKCSH_N"/>
</dbReference>
<dbReference type="Pfam" id="PF13202">
    <property type="entry name" value="EF-hand_5"/>
    <property type="match status" value="2"/>
</dbReference>
<evidence type="ECO:0000256" key="5">
    <source>
        <dbReference type="ARBA" id="ARBA00023157"/>
    </source>
</evidence>
<feature type="region of interest" description="Disordered" evidence="8">
    <location>
        <begin position="296"/>
        <end position="321"/>
    </location>
</feature>
<evidence type="ECO:0000313" key="13">
    <source>
        <dbReference type="Proteomes" id="UP001497623"/>
    </source>
</evidence>
<evidence type="ECO:0000256" key="9">
    <source>
        <dbReference type="SAM" id="SignalP"/>
    </source>
</evidence>
<dbReference type="GO" id="GO:0006491">
    <property type="term" value="P:N-glycan processing"/>
    <property type="evidence" value="ECO:0007669"/>
    <property type="project" value="TreeGrafter"/>
</dbReference>
<dbReference type="Gene3D" id="4.10.400.10">
    <property type="entry name" value="Low-density Lipoprotein Receptor"/>
    <property type="match status" value="2"/>
</dbReference>
<evidence type="ECO:0000256" key="7">
    <source>
        <dbReference type="SAM" id="Coils"/>
    </source>
</evidence>
<dbReference type="InterPro" id="IPR018247">
    <property type="entry name" value="EF_Hand_1_Ca_BS"/>
</dbReference>
<dbReference type="SUPFAM" id="SSF47473">
    <property type="entry name" value="EF-hand"/>
    <property type="match status" value="1"/>
</dbReference>
<dbReference type="InterPro" id="IPR044865">
    <property type="entry name" value="MRH_dom"/>
</dbReference>
<dbReference type="PROSITE" id="PS50068">
    <property type="entry name" value="LDLRA_2"/>
    <property type="match status" value="1"/>
</dbReference>
<feature type="domain" description="EF-hand" evidence="10">
    <location>
        <begin position="218"/>
        <end position="253"/>
    </location>
</feature>
<keyword evidence="7" id="KW-0175">Coiled coil</keyword>
<dbReference type="PROSITE" id="PS51914">
    <property type="entry name" value="MRH"/>
    <property type="match status" value="1"/>
</dbReference>
<protein>
    <recommendedName>
        <fullName evidence="1">Glucosidase 2 subunit beta</fullName>
    </recommendedName>
</protein>
<dbReference type="PANTHER" id="PTHR12630:SF1">
    <property type="entry name" value="GLUCOSIDASE 2 SUBUNIT BETA"/>
    <property type="match status" value="1"/>
</dbReference>
<feature type="region of interest" description="Disordered" evidence="8">
    <location>
        <begin position="335"/>
        <end position="371"/>
    </location>
</feature>
<sequence>MKSVVHLAILCLGLAKSVKASEVLRPRGVPLSKTSFYDPSRDFRCLDGSGTIPFNYVNDDYCDCQDGSDEPGTAACPNGQFHCTNAGHSPLNIPSSRVNDGICDCCDASDEYASSASCTNTCREMGRAAREESLRQQQAQMQGYQLRQSMIQEGKKRNEEDQAKITELKKEKELADAVLSEKEEMKKVAEEPEKEALEKYRVVEEEKRVRDEAEKKERESVEAREAFAHLDNNGDGVITIAEIQSRQTFDTNRDGEVSEEEAKFYFRQEEQMDLDTFITSGWAMMRPTYMMDKGMFTPPTTFAPPTPEDLTAPPPLEDPEVSRYVNSRANWELLSEEPEDLEEDYDFPDDSNEEDPAKEEEPAEEEVKYDEETQRLVDAANVAREAFNEADRHVRDLVRELKNLEEKQEKDLGPEEEFRVMEGECYEFTDREYTYKLCPFDKTVQKPKNGAGETRLGQWGEWTGSEDKYSSMKYSNGQACWNGPSRSTDVNLVCGIENQLLSVTEPNRCEYLMVLQTPAVCAKSEANDSHDEL</sequence>
<dbReference type="PANTHER" id="PTHR12630">
    <property type="entry name" value="N-LINKED OLIGOSACCHARIDE PROCESSING"/>
    <property type="match status" value="1"/>
</dbReference>
<dbReference type="InterPro" id="IPR002172">
    <property type="entry name" value="LDrepeatLR_classA_rpt"/>
</dbReference>
<dbReference type="Pfam" id="PF12999">
    <property type="entry name" value="PRKCSH-like"/>
    <property type="match status" value="1"/>
</dbReference>
<dbReference type="InterPro" id="IPR011992">
    <property type="entry name" value="EF-hand-dom_pair"/>
</dbReference>
<evidence type="ECO:0000256" key="1">
    <source>
        <dbReference type="ARBA" id="ARBA00022387"/>
    </source>
</evidence>
<accession>A0AAV2R282</accession>
<keyword evidence="5" id="KW-1015">Disulfide bond</keyword>
<dbReference type="GO" id="GO:0017177">
    <property type="term" value="C:glucosidase II complex"/>
    <property type="evidence" value="ECO:0007669"/>
    <property type="project" value="TreeGrafter"/>
</dbReference>
<evidence type="ECO:0000256" key="2">
    <source>
        <dbReference type="ARBA" id="ARBA00022729"/>
    </source>
</evidence>
<dbReference type="CDD" id="cd00112">
    <property type="entry name" value="LDLa"/>
    <property type="match status" value="1"/>
</dbReference>
<evidence type="ECO:0000313" key="12">
    <source>
        <dbReference type="EMBL" id="CAL4106403.1"/>
    </source>
</evidence>
<comment type="caution">
    <text evidence="6">Lacks conserved residue(s) required for the propagation of feature annotation.</text>
</comment>
<dbReference type="EMBL" id="CAXKWB010013052">
    <property type="protein sequence ID" value="CAL4106403.1"/>
    <property type="molecule type" value="Genomic_DNA"/>
</dbReference>
<feature type="signal peptide" evidence="9">
    <location>
        <begin position="1"/>
        <end position="20"/>
    </location>
</feature>
<reference evidence="12 13" key="1">
    <citation type="submission" date="2024-05" db="EMBL/GenBank/DDBJ databases">
        <authorList>
            <person name="Wallberg A."/>
        </authorList>
    </citation>
    <scope>NUCLEOTIDE SEQUENCE [LARGE SCALE GENOMIC DNA]</scope>
</reference>
<feature type="compositionally biased region" description="Acidic residues" evidence="8">
    <location>
        <begin position="335"/>
        <end position="369"/>
    </location>
</feature>
<dbReference type="InterPro" id="IPR009011">
    <property type="entry name" value="Man6P_isomerase_rcpt-bd_dom_sf"/>
</dbReference>
<feature type="chain" id="PRO_5043853274" description="Glucosidase 2 subunit beta" evidence="9">
    <location>
        <begin position="21"/>
        <end position="533"/>
    </location>
</feature>
<dbReference type="Pfam" id="PF13015">
    <property type="entry name" value="PRKCSH_1"/>
    <property type="match status" value="1"/>
</dbReference>
<proteinExistence type="predicted"/>
<dbReference type="InterPro" id="IPR002048">
    <property type="entry name" value="EF_hand_dom"/>
</dbReference>
<dbReference type="SUPFAM" id="SSF50911">
    <property type="entry name" value="Mannose 6-phosphate receptor domain"/>
    <property type="match status" value="1"/>
</dbReference>
<feature type="domain" description="MRH" evidence="11">
    <location>
        <begin position="423"/>
        <end position="523"/>
    </location>
</feature>
<keyword evidence="3" id="KW-0256">Endoplasmic reticulum</keyword>
<dbReference type="Gene3D" id="2.70.130.10">
    <property type="entry name" value="Mannose-6-phosphate receptor binding domain"/>
    <property type="match status" value="1"/>
</dbReference>
<evidence type="ECO:0000256" key="4">
    <source>
        <dbReference type="ARBA" id="ARBA00022837"/>
    </source>
</evidence>
<dbReference type="InterPro" id="IPR039794">
    <property type="entry name" value="Gtb1-like"/>
</dbReference>
<dbReference type="InterPro" id="IPR036607">
    <property type="entry name" value="PRKCSH"/>
</dbReference>
<comment type="caution">
    <text evidence="12">The sequence shown here is derived from an EMBL/GenBank/DDBJ whole genome shotgun (WGS) entry which is preliminary data.</text>
</comment>
<dbReference type="Proteomes" id="UP001497623">
    <property type="component" value="Unassembled WGS sequence"/>
</dbReference>
<evidence type="ECO:0000259" key="11">
    <source>
        <dbReference type="PROSITE" id="PS51914"/>
    </source>
</evidence>
<dbReference type="PROSITE" id="PS00018">
    <property type="entry name" value="EF_HAND_1"/>
    <property type="match status" value="1"/>
</dbReference>
<keyword evidence="4" id="KW-0106">Calcium</keyword>
<keyword evidence="13" id="KW-1185">Reference proteome</keyword>
<evidence type="ECO:0000256" key="6">
    <source>
        <dbReference type="PROSITE-ProRule" id="PRU00124"/>
    </source>
</evidence>
<dbReference type="InterPro" id="IPR036055">
    <property type="entry name" value="LDL_receptor-like_sf"/>
</dbReference>
<dbReference type="AlphaFoldDB" id="A0AAV2R282"/>
<dbReference type="FunFam" id="4.10.400.10:FF:000150">
    <property type="entry name" value="Glucosidase 2 subunit beta"/>
    <property type="match status" value="1"/>
</dbReference>
<feature type="coiled-coil region" evidence="7">
    <location>
        <begin position="151"/>
        <end position="233"/>
    </location>
</feature>
<evidence type="ECO:0000256" key="3">
    <source>
        <dbReference type="ARBA" id="ARBA00022824"/>
    </source>
</evidence>
<dbReference type="GO" id="GO:0005509">
    <property type="term" value="F:calcium ion binding"/>
    <property type="evidence" value="ECO:0007669"/>
    <property type="project" value="InterPro"/>
</dbReference>
<gene>
    <name evidence="12" type="ORF">MNOR_LOCUS18328</name>
</gene>
<organism evidence="12 13">
    <name type="scientific">Meganyctiphanes norvegica</name>
    <name type="common">Northern krill</name>
    <name type="synonym">Thysanopoda norvegica</name>
    <dbReference type="NCBI Taxonomy" id="48144"/>
    <lineage>
        <taxon>Eukaryota</taxon>
        <taxon>Metazoa</taxon>
        <taxon>Ecdysozoa</taxon>
        <taxon>Arthropoda</taxon>
        <taxon>Crustacea</taxon>
        <taxon>Multicrustacea</taxon>
        <taxon>Malacostraca</taxon>
        <taxon>Eumalacostraca</taxon>
        <taxon>Eucarida</taxon>
        <taxon>Euphausiacea</taxon>
        <taxon>Euphausiidae</taxon>
        <taxon>Meganyctiphanes</taxon>
    </lineage>
</organism>